<keyword evidence="3" id="KW-1185">Reference proteome</keyword>
<feature type="signal peptide" evidence="1">
    <location>
        <begin position="1"/>
        <end position="30"/>
    </location>
</feature>
<name>A0A8T4IY03_9ACTN</name>
<proteinExistence type="predicted"/>
<evidence type="ECO:0008006" key="4">
    <source>
        <dbReference type="Google" id="ProtNLM"/>
    </source>
</evidence>
<dbReference type="AlphaFoldDB" id="A0A8T4IY03"/>
<dbReference type="Proteomes" id="UP000675554">
    <property type="component" value="Unassembled WGS sequence"/>
</dbReference>
<evidence type="ECO:0000256" key="1">
    <source>
        <dbReference type="SAM" id="SignalP"/>
    </source>
</evidence>
<accession>A0A8T4IY03</accession>
<keyword evidence="1" id="KW-0732">Signal</keyword>
<reference evidence="2" key="1">
    <citation type="submission" date="2021-04" db="EMBL/GenBank/DDBJ databases">
        <title>Sequencing of actinobacteria type strains.</title>
        <authorList>
            <person name="Nguyen G.-S."/>
            <person name="Wentzel A."/>
        </authorList>
    </citation>
    <scope>NUCLEOTIDE SEQUENCE</scope>
    <source>
        <strain evidence="2">DSM 42095</strain>
    </source>
</reference>
<dbReference type="EMBL" id="JAGSMN010000384">
    <property type="protein sequence ID" value="MBR7674787.1"/>
    <property type="molecule type" value="Genomic_DNA"/>
</dbReference>
<gene>
    <name evidence="2" type="ORF">KDA82_17520</name>
</gene>
<evidence type="ECO:0000313" key="3">
    <source>
        <dbReference type="Proteomes" id="UP000675554"/>
    </source>
</evidence>
<evidence type="ECO:0000313" key="2">
    <source>
        <dbReference type="EMBL" id="MBR7674787.1"/>
    </source>
</evidence>
<protein>
    <recommendedName>
        <fullName evidence="4">Secreted protein</fullName>
    </recommendedName>
</protein>
<comment type="caution">
    <text evidence="2">The sequence shown here is derived from an EMBL/GenBank/DDBJ whole genome shotgun (WGS) entry which is preliminary data.</text>
</comment>
<organism evidence="2 3">
    <name type="scientific">Streptomyces daliensis</name>
    <dbReference type="NCBI Taxonomy" id="299421"/>
    <lineage>
        <taxon>Bacteria</taxon>
        <taxon>Bacillati</taxon>
        <taxon>Actinomycetota</taxon>
        <taxon>Actinomycetes</taxon>
        <taxon>Kitasatosporales</taxon>
        <taxon>Streptomycetaceae</taxon>
        <taxon>Streptomyces</taxon>
    </lineage>
</organism>
<feature type="chain" id="PRO_5035742216" description="Secreted protein" evidence="1">
    <location>
        <begin position="31"/>
        <end position="81"/>
    </location>
</feature>
<sequence length="81" mass="8358">MKSWRSRAAAGLAVAAAVVAIPLTAGSAAAEGWEPVGGGPAVYGSLAECEAEAAQLKADGTYKDARCYTDEKGWVFLEVLR</sequence>